<dbReference type="EMBL" id="CAUYUJ010016601">
    <property type="protein sequence ID" value="CAK0867020.1"/>
    <property type="molecule type" value="Genomic_DNA"/>
</dbReference>
<dbReference type="Proteomes" id="UP001189429">
    <property type="component" value="Unassembled WGS sequence"/>
</dbReference>
<feature type="region of interest" description="Disordered" evidence="1">
    <location>
        <begin position="1"/>
        <end position="43"/>
    </location>
</feature>
<gene>
    <name evidence="2" type="ORF">PCOR1329_LOCUS54053</name>
</gene>
<evidence type="ECO:0000313" key="2">
    <source>
        <dbReference type="EMBL" id="CAK0867020.1"/>
    </source>
</evidence>
<evidence type="ECO:0000313" key="3">
    <source>
        <dbReference type="Proteomes" id="UP001189429"/>
    </source>
</evidence>
<keyword evidence="3" id="KW-1185">Reference proteome</keyword>
<sequence length="97" mass="10368">MESGASRGPDLQRPHKHASRVRGPTFCTRGVRPNAAASSDAAQGWLWPRRPALLGADDCAGATELRPARGALREALWQTAGVPSPALPKSRRLPHGR</sequence>
<evidence type="ECO:0000256" key="1">
    <source>
        <dbReference type="SAM" id="MobiDB-lite"/>
    </source>
</evidence>
<name>A0ABN9V501_9DINO</name>
<comment type="caution">
    <text evidence="2">The sequence shown here is derived from an EMBL/GenBank/DDBJ whole genome shotgun (WGS) entry which is preliminary data.</text>
</comment>
<organism evidence="2 3">
    <name type="scientific">Prorocentrum cordatum</name>
    <dbReference type="NCBI Taxonomy" id="2364126"/>
    <lineage>
        <taxon>Eukaryota</taxon>
        <taxon>Sar</taxon>
        <taxon>Alveolata</taxon>
        <taxon>Dinophyceae</taxon>
        <taxon>Prorocentrales</taxon>
        <taxon>Prorocentraceae</taxon>
        <taxon>Prorocentrum</taxon>
    </lineage>
</organism>
<protein>
    <submittedName>
        <fullName evidence="2">Uncharacterized protein</fullName>
    </submittedName>
</protein>
<proteinExistence type="predicted"/>
<accession>A0ABN9V501</accession>
<reference evidence="2" key="1">
    <citation type="submission" date="2023-10" db="EMBL/GenBank/DDBJ databases">
        <authorList>
            <person name="Chen Y."/>
            <person name="Shah S."/>
            <person name="Dougan E. K."/>
            <person name="Thang M."/>
            <person name="Chan C."/>
        </authorList>
    </citation>
    <scope>NUCLEOTIDE SEQUENCE [LARGE SCALE GENOMIC DNA]</scope>
</reference>